<proteinExistence type="predicted"/>
<dbReference type="Proteomes" id="UP000054217">
    <property type="component" value="Unassembled WGS sequence"/>
</dbReference>
<accession>A0A0C3P807</accession>
<dbReference type="InterPro" id="IPR036047">
    <property type="entry name" value="F-box-like_dom_sf"/>
</dbReference>
<reference evidence="2 3" key="1">
    <citation type="submission" date="2014-04" db="EMBL/GenBank/DDBJ databases">
        <authorList>
            <consortium name="DOE Joint Genome Institute"/>
            <person name="Kuo A."/>
            <person name="Kohler A."/>
            <person name="Costa M.D."/>
            <person name="Nagy L.G."/>
            <person name="Floudas D."/>
            <person name="Copeland A."/>
            <person name="Barry K.W."/>
            <person name="Cichocki N."/>
            <person name="Veneault-Fourrey C."/>
            <person name="LaButti K."/>
            <person name="Lindquist E.A."/>
            <person name="Lipzen A."/>
            <person name="Lundell T."/>
            <person name="Morin E."/>
            <person name="Murat C."/>
            <person name="Sun H."/>
            <person name="Tunlid A."/>
            <person name="Henrissat B."/>
            <person name="Grigoriev I.V."/>
            <person name="Hibbett D.S."/>
            <person name="Martin F."/>
            <person name="Nordberg H.P."/>
            <person name="Cantor M.N."/>
            <person name="Hua S.X."/>
        </authorList>
    </citation>
    <scope>NUCLEOTIDE SEQUENCE [LARGE SCALE GENOMIC DNA]</scope>
    <source>
        <strain evidence="2 3">Marx 270</strain>
    </source>
</reference>
<dbReference type="InParanoid" id="A0A0C3P807"/>
<evidence type="ECO:0000259" key="1">
    <source>
        <dbReference type="Pfam" id="PF12937"/>
    </source>
</evidence>
<dbReference type="AlphaFoldDB" id="A0A0C3P807"/>
<dbReference type="HOGENOM" id="CLU_048465_0_0_1"/>
<keyword evidence="3" id="KW-1185">Reference proteome</keyword>
<dbReference type="CDD" id="cd09917">
    <property type="entry name" value="F-box_SF"/>
    <property type="match status" value="1"/>
</dbReference>
<evidence type="ECO:0000313" key="3">
    <source>
        <dbReference type="Proteomes" id="UP000054217"/>
    </source>
</evidence>
<dbReference type="OrthoDB" id="3235026at2759"/>
<organism evidence="2 3">
    <name type="scientific">Pisolithus tinctorius Marx 270</name>
    <dbReference type="NCBI Taxonomy" id="870435"/>
    <lineage>
        <taxon>Eukaryota</taxon>
        <taxon>Fungi</taxon>
        <taxon>Dikarya</taxon>
        <taxon>Basidiomycota</taxon>
        <taxon>Agaricomycotina</taxon>
        <taxon>Agaricomycetes</taxon>
        <taxon>Agaricomycetidae</taxon>
        <taxon>Boletales</taxon>
        <taxon>Sclerodermatineae</taxon>
        <taxon>Pisolithaceae</taxon>
        <taxon>Pisolithus</taxon>
    </lineage>
</organism>
<gene>
    <name evidence="2" type="ORF">M404DRAFT_996415</name>
</gene>
<dbReference type="Pfam" id="PF12937">
    <property type="entry name" value="F-box-like"/>
    <property type="match status" value="1"/>
</dbReference>
<dbReference type="SUPFAM" id="SSF52047">
    <property type="entry name" value="RNI-like"/>
    <property type="match status" value="1"/>
</dbReference>
<sequence length="446" mass="48952">MTAQADKDGIKRITHYDTINSSLQNATTTHPRSTTMCSWRSLPTELLIDIMNRLPSSAVRALAATCRSSHSLCLPAIFANVILPSAESLQAFVLHVPRHYGQYILSLSVCTERKSTHLDHFSPTDALVEILSASSRLQSLSLSLASSLDPPKIIQAFAHLTNVHTFEIRNCGLEEDTPLSERLVVSLAASLPSIAHLKLSRISRSAACVDLCDVPYNVPIAMHDFDIPPHPRLGADLALPSLLTIPTLRVLEIRDTWLGGDSKLDFGSNESRSPIEKLLLTGNMYTSDNAAFDNDAYTAWIRACRPSLPTLVLGTALAPKVDIVPLSPSLVSRPEISWDDEEAELPQISHLHIDASLVTVDTLPSTMEVLSNCGITRVTISYGDGTPPPEPLGEGDDFTHQCALDDLKEWQDTIEEFLGSLESGQWHALRQIEVTFGKDVRARWEL</sequence>
<feature type="domain" description="F-box" evidence="1">
    <location>
        <begin position="39"/>
        <end position="74"/>
    </location>
</feature>
<evidence type="ECO:0000313" key="2">
    <source>
        <dbReference type="EMBL" id="KIO09590.1"/>
    </source>
</evidence>
<name>A0A0C3P807_PISTI</name>
<dbReference type="SUPFAM" id="SSF81383">
    <property type="entry name" value="F-box domain"/>
    <property type="match status" value="1"/>
</dbReference>
<protein>
    <recommendedName>
        <fullName evidence="1">F-box domain-containing protein</fullName>
    </recommendedName>
</protein>
<dbReference type="EMBL" id="KN831954">
    <property type="protein sequence ID" value="KIO09590.1"/>
    <property type="molecule type" value="Genomic_DNA"/>
</dbReference>
<dbReference type="InterPro" id="IPR032675">
    <property type="entry name" value="LRR_dom_sf"/>
</dbReference>
<reference evidence="3" key="2">
    <citation type="submission" date="2015-01" db="EMBL/GenBank/DDBJ databases">
        <title>Evolutionary Origins and Diversification of the Mycorrhizal Mutualists.</title>
        <authorList>
            <consortium name="DOE Joint Genome Institute"/>
            <consortium name="Mycorrhizal Genomics Consortium"/>
            <person name="Kohler A."/>
            <person name="Kuo A."/>
            <person name="Nagy L.G."/>
            <person name="Floudas D."/>
            <person name="Copeland A."/>
            <person name="Barry K.W."/>
            <person name="Cichocki N."/>
            <person name="Veneault-Fourrey C."/>
            <person name="LaButti K."/>
            <person name="Lindquist E.A."/>
            <person name="Lipzen A."/>
            <person name="Lundell T."/>
            <person name="Morin E."/>
            <person name="Murat C."/>
            <person name="Riley R."/>
            <person name="Ohm R."/>
            <person name="Sun H."/>
            <person name="Tunlid A."/>
            <person name="Henrissat B."/>
            <person name="Grigoriev I.V."/>
            <person name="Hibbett D.S."/>
            <person name="Martin F."/>
        </authorList>
    </citation>
    <scope>NUCLEOTIDE SEQUENCE [LARGE SCALE GENOMIC DNA]</scope>
    <source>
        <strain evidence="3">Marx 270</strain>
    </source>
</reference>
<dbReference type="InterPro" id="IPR001810">
    <property type="entry name" value="F-box_dom"/>
</dbReference>
<dbReference type="Gene3D" id="3.80.10.10">
    <property type="entry name" value="Ribonuclease Inhibitor"/>
    <property type="match status" value="1"/>
</dbReference>